<proteinExistence type="predicted"/>
<evidence type="ECO:0000256" key="2">
    <source>
        <dbReference type="SAM" id="SignalP"/>
    </source>
</evidence>
<feature type="signal peptide" evidence="2">
    <location>
        <begin position="1"/>
        <end position="25"/>
    </location>
</feature>
<organism evidence="3 4">
    <name type="scientific">Streptacidiphilus jiangxiensis</name>
    <dbReference type="NCBI Taxonomy" id="235985"/>
    <lineage>
        <taxon>Bacteria</taxon>
        <taxon>Bacillati</taxon>
        <taxon>Actinomycetota</taxon>
        <taxon>Actinomycetes</taxon>
        <taxon>Kitasatosporales</taxon>
        <taxon>Streptomycetaceae</taxon>
        <taxon>Streptacidiphilus</taxon>
    </lineage>
</organism>
<feature type="chain" id="PRO_5010231199" evidence="2">
    <location>
        <begin position="26"/>
        <end position="135"/>
    </location>
</feature>
<gene>
    <name evidence="3" type="ORF">SAMN05414137_11614</name>
</gene>
<evidence type="ECO:0000256" key="1">
    <source>
        <dbReference type="SAM" id="MobiDB-lite"/>
    </source>
</evidence>
<dbReference type="Proteomes" id="UP000183015">
    <property type="component" value="Unassembled WGS sequence"/>
</dbReference>
<keyword evidence="4" id="KW-1185">Reference proteome</keyword>
<dbReference type="AlphaFoldDB" id="A0A1H7UKX0"/>
<keyword evidence="2" id="KW-0732">Signal</keyword>
<dbReference type="EMBL" id="FOAZ01000016">
    <property type="protein sequence ID" value="SEL97394.1"/>
    <property type="molecule type" value="Genomic_DNA"/>
</dbReference>
<accession>A0A1H7UKX0</accession>
<dbReference type="RefSeq" id="WP_143094537.1">
    <property type="nucleotide sequence ID" value="NZ_BBPN01000008.1"/>
</dbReference>
<evidence type="ECO:0000313" key="4">
    <source>
        <dbReference type="Proteomes" id="UP000183015"/>
    </source>
</evidence>
<dbReference type="STRING" id="235985.SAMN05414137_11614"/>
<protein>
    <submittedName>
        <fullName evidence="3">Uncharacterized protein</fullName>
    </submittedName>
</protein>
<name>A0A1H7UKX0_STRJI</name>
<dbReference type="PROSITE" id="PS51257">
    <property type="entry name" value="PROKAR_LIPOPROTEIN"/>
    <property type="match status" value="1"/>
</dbReference>
<sequence>MNLRSTIAVAVVALCALTAATGCSASSPSPTSPAPTRAPAAAKAKPSPTGTPVSVTLYLNSLHDYAAQHPTRFPRFLRGATPDPVLLAAGLKACDGLLEGHGWSHLDANQIGVTAEWAGLCQTPGLTATGPSGGA</sequence>
<feature type="region of interest" description="Disordered" evidence="1">
    <location>
        <begin position="23"/>
        <end position="51"/>
    </location>
</feature>
<reference evidence="4" key="1">
    <citation type="submission" date="2016-10" db="EMBL/GenBank/DDBJ databases">
        <authorList>
            <person name="Varghese N."/>
        </authorList>
    </citation>
    <scope>NUCLEOTIDE SEQUENCE [LARGE SCALE GENOMIC DNA]</scope>
    <source>
        <strain evidence="4">DSM 45096 / BCRC 16803 / CGMCC 4.1857 / CIP 109030 / JCM 12277 / KCTC 19219 / NBRC 100920 / 33214</strain>
    </source>
</reference>
<evidence type="ECO:0000313" key="3">
    <source>
        <dbReference type="EMBL" id="SEL97394.1"/>
    </source>
</evidence>